<feature type="transmembrane region" description="Helical" evidence="1">
    <location>
        <begin position="171"/>
        <end position="191"/>
    </location>
</feature>
<feature type="transmembrane region" description="Helical" evidence="1">
    <location>
        <begin position="237"/>
        <end position="255"/>
    </location>
</feature>
<keyword evidence="1" id="KW-0472">Membrane</keyword>
<feature type="transmembrane region" description="Helical" evidence="1">
    <location>
        <begin position="90"/>
        <end position="108"/>
    </location>
</feature>
<feature type="transmembrane region" description="Helical" evidence="1">
    <location>
        <begin position="316"/>
        <end position="345"/>
    </location>
</feature>
<keyword evidence="1" id="KW-1133">Transmembrane helix</keyword>
<sequence>MNTDKTISQYENTRHKLNIFKFVAFSFFGIFVYFIPLTIFGKKTILLDHLVTAIILAMPRLGASLTLCMIVLGGFLPFYEKSWNKDISSVVMSVLKVFGIFLGIMAFFKFGPEWLMREDMLPVLFNKIAIPVAVIIPIGSLFLTFITEYGLIGFFGVIFKPVMRPIWKVPGTAAVNVVASFIGSFSIGIFITNRLFKEGKYTKKEAAIIVTSFSTVSTTFMVIIAKNLDLMSIWNTFFWTTFFTTFIVSAITARLKPLNSIEDVYTFSQKEIESKSKERLINRAINEAIKEVENNKSIWHSIASNLKDGIYMSLRFLPLILAIGVMSFFLAKMTSFFDIVAYIFYPIIYVLKIQEPWMVAKAIATAGAEVLMPSLIMTGKEMPIAARFVTGVVSISSILFFSGSIPCILSTDIDINLKDVLLILIERIVITLIIVAPVVRIIF</sequence>
<organism evidence="3 4">
    <name type="scientific">Serpentinicella alkaliphila</name>
    <dbReference type="NCBI Taxonomy" id="1734049"/>
    <lineage>
        <taxon>Bacteria</taxon>
        <taxon>Bacillati</taxon>
        <taxon>Bacillota</taxon>
        <taxon>Clostridia</taxon>
        <taxon>Peptostreptococcales</taxon>
        <taxon>Natronincolaceae</taxon>
        <taxon>Serpentinicella</taxon>
    </lineage>
</organism>
<evidence type="ECO:0000313" key="4">
    <source>
        <dbReference type="Proteomes" id="UP000295504"/>
    </source>
</evidence>
<feature type="transmembrane region" description="Helical" evidence="1">
    <location>
        <begin position="128"/>
        <end position="159"/>
    </location>
</feature>
<dbReference type="EMBL" id="SLYC01000010">
    <property type="protein sequence ID" value="TCQ03247.1"/>
    <property type="molecule type" value="Genomic_DNA"/>
</dbReference>
<protein>
    <submittedName>
        <fullName evidence="3">Nucleoside recognition membrane protein YjiH</fullName>
    </submittedName>
</protein>
<dbReference type="AlphaFoldDB" id="A0A4R2TL83"/>
<feature type="transmembrane region" description="Helical" evidence="1">
    <location>
        <begin position="53"/>
        <end position="78"/>
    </location>
</feature>
<evidence type="ECO:0000313" key="3">
    <source>
        <dbReference type="EMBL" id="TCQ03247.1"/>
    </source>
</evidence>
<evidence type="ECO:0000256" key="1">
    <source>
        <dbReference type="SAM" id="Phobius"/>
    </source>
</evidence>
<feature type="transmembrane region" description="Helical" evidence="1">
    <location>
        <begin position="421"/>
        <end position="442"/>
    </location>
</feature>
<keyword evidence="4" id="KW-1185">Reference proteome</keyword>
<accession>A0A4R2TL83</accession>
<dbReference type="RefSeq" id="WP_132848071.1">
    <property type="nucleotide sequence ID" value="NZ_CP058648.1"/>
</dbReference>
<name>A0A4R2TL83_9FIRM</name>
<feature type="domain" description="Nucleoside transporter/FeoB GTPase Gate" evidence="2">
    <location>
        <begin position="130"/>
        <end position="228"/>
    </location>
</feature>
<comment type="caution">
    <text evidence="3">The sequence shown here is derived from an EMBL/GenBank/DDBJ whole genome shotgun (WGS) entry which is preliminary data.</text>
</comment>
<feature type="transmembrane region" description="Helical" evidence="1">
    <location>
        <begin position="388"/>
        <end position="409"/>
    </location>
</feature>
<proteinExistence type="predicted"/>
<reference evidence="3 4" key="1">
    <citation type="submission" date="2019-03" db="EMBL/GenBank/DDBJ databases">
        <title>Genomic Encyclopedia of Type Strains, Phase IV (KMG-IV): sequencing the most valuable type-strain genomes for metagenomic binning, comparative biology and taxonomic classification.</title>
        <authorList>
            <person name="Goeker M."/>
        </authorList>
    </citation>
    <scope>NUCLEOTIDE SEQUENCE [LARGE SCALE GENOMIC DNA]</scope>
    <source>
        <strain evidence="3 4">DSM 100013</strain>
    </source>
</reference>
<dbReference type="OrthoDB" id="1633380at2"/>
<feature type="transmembrane region" description="Helical" evidence="1">
    <location>
        <begin position="20"/>
        <end position="41"/>
    </location>
</feature>
<gene>
    <name evidence="3" type="ORF">EDD79_101035</name>
</gene>
<keyword evidence="1" id="KW-0812">Transmembrane</keyword>
<dbReference type="Proteomes" id="UP000295504">
    <property type="component" value="Unassembled WGS sequence"/>
</dbReference>
<evidence type="ECO:0000259" key="2">
    <source>
        <dbReference type="Pfam" id="PF07670"/>
    </source>
</evidence>
<dbReference type="Pfam" id="PF07670">
    <property type="entry name" value="Gate"/>
    <property type="match status" value="1"/>
</dbReference>
<dbReference type="InterPro" id="IPR011642">
    <property type="entry name" value="Gate_dom"/>
</dbReference>
<feature type="transmembrane region" description="Helical" evidence="1">
    <location>
        <begin position="206"/>
        <end position="225"/>
    </location>
</feature>